<dbReference type="Pfam" id="PF04015">
    <property type="entry name" value="DUF362"/>
    <property type="match status" value="1"/>
</dbReference>
<dbReference type="InterPro" id="IPR007160">
    <property type="entry name" value="DUF362"/>
</dbReference>
<dbReference type="EMBL" id="ACJX03000001">
    <property type="protein sequence ID" value="KRT35442.1"/>
    <property type="molecule type" value="Genomic_DNA"/>
</dbReference>
<organism evidence="2 3">
    <name type="scientific">Acetomicrobium hydrogeniformans ATCC BAA-1850</name>
    <dbReference type="NCBI Taxonomy" id="592015"/>
    <lineage>
        <taxon>Bacteria</taxon>
        <taxon>Thermotogati</taxon>
        <taxon>Synergistota</taxon>
        <taxon>Synergistia</taxon>
        <taxon>Synergistales</taxon>
        <taxon>Acetomicrobiaceae</taxon>
        <taxon>Acetomicrobium</taxon>
    </lineage>
</organism>
<evidence type="ECO:0000259" key="1">
    <source>
        <dbReference type="Pfam" id="PF04015"/>
    </source>
</evidence>
<reference evidence="3" key="1">
    <citation type="submission" date="2012-09" db="EMBL/GenBank/DDBJ databases">
        <authorList>
            <person name="Weinstock G."/>
            <person name="Sodergren E."/>
            <person name="Clifton S."/>
            <person name="Fulton L."/>
            <person name="Fulton B."/>
            <person name="Courtney L."/>
            <person name="Fronick C."/>
            <person name="Harrison M."/>
            <person name="Strong C."/>
            <person name="Farmer C."/>
            <person name="Delehaunty K."/>
            <person name="Markovic C."/>
            <person name="Hall O."/>
            <person name="Minx P."/>
            <person name="Tomlinson C."/>
            <person name="Mitreva M."/>
            <person name="Nelson J."/>
            <person name="Hou S."/>
            <person name="Wollam A."/>
            <person name="Pepin K.H."/>
            <person name="Johnson M."/>
            <person name="Bhonagiri V."/>
            <person name="Nash W.E."/>
            <person name="Suruliraj S."/>
            <person name="Warren W."/>
            <person name="Chinwalla A."/>
            <person name="Mardis E.R."/>
            <person name="Wilson R.K."/>
        </authorList>
    </citation>
    <scope>NUCLEOTIDE SEQUENCE [LARGE SCALE GENOMIC DNA]</scope>
    <source>
        <strain evidence="3">OS1</strain>
    </source>
</reference>
<accession>A0A0T5XB01</accession>
<keyword evidence="3" id="KW-1185">Reference proteome</keyword>
<protein>
    <recommendedName>
        <fullName evidence="1">DUF362 domain-containing protein</fullName>
    </recommendedName>
</protein>
<evidence type="ECO:0000313" key="2">
    <source>
        <dbReference type="EMBL" id="KRT35442.1"/>
    </source>
</evidence>
<comment type="caution">
    <text evidence="2">The sequence shown here is derived from an EMBL/GenBank/DDBJ whole genome shotgun (WGS) entry which is preliminary data.</text>
</comment>
<dbReference type="RefSeq" id="WP_057940745.1">
    <property type="nucleotide sequence ID" value="NZ_ACJX03000001.1"/>
</dbReference>
<dbReference type="AlphaFoldDB" id="A0A0T5XB01"/>
<dbReference type="eggNOG" id="COG2006">
    <property type="taxonomic scope" value="Bacteria"/>
</dbReference>
<gene>
    <name evidence="2" type="ORF">HMPREF1705_02670</name>
</gene>
<feature type="domain" description="DUF362" evidence="1">
    <location>
        <begin position="60"/>
        <end position="264"/>
    </location>
</feature>
<dbReference type="Proteomes" id="UP000005273">
    <property type="component" value="Unassembled WGS sequence"/>
</dbReference>
<dbReference type="OrthoDB" id="9807879at2"/>
<dbReference type="STRING" id="592015.HMPREF1705_02670"/>
<proteinExistence type="predicted"/>
<name>A0A0T5XB01_9BACT</name>
<evidence type="ECO:0000313" key="3">
    <source>
        <dbReference type="Proteomes" id="UP000005273"/>
    </source>
</evidence>
<sequence length="434" mass="46572">MGKVKVSVVKANGIKGNGEFMAGKFVRYDEDVAAIKAAVKKAVELSLGSIDAIVKPGDRVLVKPNLAFQAPPESFAVVDPRTVEAVVAFLKEESKAAEVWVGDNPSLGLHVGKAKPAFKESGMEEAAIRGGADKVIYFDEESTVVVEIPEGKVFKKAEVFRPVLDADVVINLPKMKVHIGGTVTLGIKNWNGIVPNRHPSGQQQGAHRIDLGQKLADMLRIRKADLTIVDGIIGMEGQGPHAGTPIEMNLIIAGRDTVAVDTVTSYIMGFEPGEIPAVRIAATEGLGVGDLASIEVVGEKLENVRKFFKRANDNPVGVYKGLTVLIQQTCPGCYVYLRGALDSFKNTGIDVEKMVAEKGECVFIAGGVPDFDPLCAEGKNLFVLGDCWKYFPSKEKVEEAMKLAKKVFTYPGCAPVYVFSKVNSDLQALAKGKA</sequence>